<sequence>MDCTLRFGEHYDLDERLKVFNVALRKDDIESAAKKAFQCPLCLFHAASRWALTEHAFFSHWLRLCYVCCHHISEAGTRKGGEQSIWEHTFSCLSRRHAALLRANTDDGDSIESLHDGPIWRRHQRVLHPQEDVKGTVPLQLPPHLDVVATAANCDDSRFADPPSGECASPSYWRKYAHFVATYLDTFHASTVHIPF</sequence>
<keyword evidence="2" id="KW-1185">Reference proteome</keyword>
<evidence type="ECO:0000313" key="2">
    <source>
        <dbReference type="Proteomes" id="UP000274429"/>
    </source>
</evidence>
<accession>A0A0R3WTB4</accession>
<dbReference type="EMBL" id="UYWX01003423">
    <property type="protein sequence ID" value="VDM23923.1"/>
    <property type="molecule type" value="Genomic_DNA"/>
</dbReference>
<protein>
    <submittedName>
        <fullName evidence="3">C2H2-type domain-containing protein</fullName>
    </submittedName>
</protein>
<dbReference type="OrthoDB" id="10444479at2759"/>
<gene>
    <name evidence="1" type="ORF">TTAC_LOCUS3988</name>
</gene>
<name>A0A0R3WTB4_HYDTA</name>
<dbReference type="WBParaSite" id="TTAC_0000400401-mRNA-1">
    <property type="protein sequence ID" value="TTAC_0000400401-mRNA-1"/>
    <property type="gene ID" value="TTAC_0000400401"/>
</dbReference>
<evidence type="ECO:0000313" key="3">
    <source>
        <dbReference type="WBParaSite" id="TTAC_0000400401-mRNA-1"/>
    </source>
</evidence>
<proteinExistence type="predicted"/>
<reference evidence="3" key="1">
    <citation type="submission" date="2017-02" db="UniProtKB">
        <authorList>
            <consortium name="WormBaseParasite"/>
        </authorList>
    </citation>
    <scope>IDENTIFICATION</scope>
</reference>
<dbReference type="Proteomes" id="UP000274429">
    <property type="component" value="Unassembled WGS sequence"/>
</dbReference>
<dbReference type="AlphaFoldDB" id="A0A0R3WTB4"/>
<reference evidence="1 2" key="2">
    <citation type="submission" date="2018-11" db="EMBL/GenBank/DDBJ databases">
        <authorList>
            <consortium name="Pathogen Informatics"/>
        </authorList>
    </citation>
    <scope>NUCLEOTIDE SEQUENCE [LARGE SCALE GENOMIC DNA]</scope>
</reference>
<evidence type="ECO:0000313" key="1">
    <source>
        <dbReference type="EMBL" id="VDM23923.1"/>
    </source>
</evidence>
<organism evidence="3">
    <name type="scientific">Hydatigena taeniaeformis</name>
    <name type="common">Feline tapeworm</name>
    <name type="synonym">Taenia taeniaeformis</name>
    <dbReference type="NCBI Taxonomy" id="6205"/>
    <lineage>
        <taxon>Eukaryota</taxon>
        <taxon>Metazoa</taxon>
        <taxon>Spiralia</taxon>
        <taxon>Lophotrochozoa</taxon>
        <taxon>Platyhelminthes</taxon>
        <taxon>Cestoda</taxon>
        <taxon>Eucestoda</taxon>
        <taxon>Cyclophyllidea</taxon>
        <taxon>Taeniidae</taxon>
        <taxon>Hydatigera</taxon>
    </lineage>
</organism>